<protein>
    <submittedName>
        <fullName evidence="2">Uncharacterized protein</fullName>
    </submittedName>
</protein>
<dbReference type="AlphaFoldDB" id="A0AAU9TF58"/>
<accession>A0AAU9TF58</accession>
<name>A0AAU9TF58_EUPED</name>
<feature type="compositionally biased region" description="Polar residues" evidence="1">
    <location>
        <begin position="45"/>
        <end position="63"/>
    </location>
</feature>
<feature type="region of interest" description="Disordered" evidence="1">
    <location>
        <begin position="45"/>
        <end position="76"/>
    </location>
</feature>
<evidence type="ECO:0000313" key="2">
    <source>
        <dbReference type="EMBL" id="CAH2085283.1"/>
    </source>
</evidence>
<gene>
    <name evidence="2" type="ORF">EEDITHA_LOCUS1772</name>
</gene>
<comment type="caution">
    <text evidence="2">The sequence shown here is derived from an EMBL/GenBank/DDBJ whole genome shotgun (WGS) entry which is preliminary data.</text>
</comment>
<dbReference type="Proteomes" id="UP001153954">
    <property type="component" value="Unassembled WGS sequence"/>
</dbReference>
<proteinExistence type="predicted"/>
<reference evidence="2" key="1">
    <citation type="submission" date="2022-03" db="EMBL/GenBank/DDBJ databases">
        <authorList>
            <person name="Tunstrom K."/>
        </authorList>
    </citation>
    <scope>NUCLEOTIDE SEQUENCE</scope>
</reference>
<evidence type="ECO:0000256" key="1">
    <source>
        <dbReference type="SAM" id="MobiDB-lite"/>
    </source>
</evidence>
<sequence length="255" mass="27671">MENQTDRTSFLAFARHAIVTAAKRNGSTALPPISLSVPQAQNTITATPHSHSTPDQNTQSGSATPLHGSPTRASPGLRLQAIPSALRKLFQRRTNQNAPPPPTQSKTLESLLKEGNGSGEVGIRTRCVALFMDSEAERIGISFCRSEGLDRLVVSPGLALLIKGSTQKTSLKRKKIDALAQKQDDDSTYRLVRLHNKAIALFEWGEESAFAQASSWLQRQSELPGATPGRISVDSMRVGYEKGDVADRYGCLMAY</sequence>
<evidence type="ECO:0000313" key="3">
    <source>
        <dbReference type="Proteomes" id="UP001153954"/>
    </source>
</evidence>
<keyword evidence="3" id="KW-1185">Reference proteome</keyword>
<dbReference type="EMBL" id="CAKOGL010000004">
    <property type="protein sequence ID" value="CAH2085283.1"/>
    <property type="molecule type" value="Genomic_DNA"/>
</dbReference>
<organism evidence="2 3">
    <name type="scientific">Euphydryas editha</name>
    <name type="common">Edith's checkerspot</name>
    <dbReference type="NCBI Taxonomy" id="104508"/>
    <lineage>
        <taxon>Eukaryota</taxon>
        <taxon>Metazoa</taxon>
        <taxon>Ecdysozoa</taxon>
        <taxon>Arthropoda</taxon>
        <taxon>Hexapoda</taxon>
        <taxon>Insecta</taxon>
        <taxon>Pterygota</taxon>
        <taxon>Neoptera</taxon>
        <taxon>Endopterygota</taxon>
        <taxon>Lepidoptera</taxon>
        <taxon>Glossata</taxon>
        <taxon>Ditrysia</taxon>
        <taxon>Papilionoidea</taxon>
        <taxon>Nymphalidae</taxon>
        <taxon>Nymphalinae</taxon>
        <taxon>Euphydryas</taxon>
    </lineage>
</organism>